<dbReference type="Gene3D" id="1.20.1050.10">
    <property type="match status" value="1"/>
</dbReference>
<accession>A0ABP2A2H3</accession>
<keyword evidence="2" id="KW-1185">Reference proteome</keyword>
<dbReference type="InterPro" id="IPR036282">
    <property type="entry name" value="Glutathione-S-Trfase_C_sf"/>
</dbReference>
<proteinExistence type="predicted"/>
<name>A0ABP2A2H3_9HYPH</name>
<dbReference type="Proteomes" id="UP000182178">
    <property type="component" value="Unassembled WGS sequence"/>
</dbReference>
<comment type="caution">
    <text evidence="1">The sequence shown here is derived from an EMBL/GenBank/DDBJ whole genome shotgun (WGS) entry which is preliminary data.</text>
</comment>
<gene>
    <name evidence="1" type="ORF">Ga0061061_103452</name>
</gene>
<dbReference type="EMBL" id="CYHC01000003">
    <property type="protein sequence ID" value="CUA87654.1"/>
    <property type="molecule type" value="Genomic_DNA"/>
</dbReference>
<evidence type="ECO:0000313" key="1">
    <source>
        <dbReference type="EMBL" id="CUA87654.1"/>
    </source>
</evidence>
<evidence type="ECO:0008006" key="3">
    <source>
        <dbReference type="Google" id="ProtNLM"/>
    </source>
</evidence>
<dbReference type="RefSeq" id="WP_210165982.1">
    <property type="nucleotide sequence ID" value="NZ_CYHC01000003.1"/>
</dbReference>
<reference evidence="1 2" key="1">
    <citation type="submission" date="2015-08" db="EMBL/GenBank/DDBJ databases">
        <authorList>
            <person name="Varghese N."/>
        </authorList>
    </citation>
    <scope>NUCLEOTIDE SEQUENCE [LARGE SCALE GENOMIC DNA]</scope>
    <source>
        <strain evidence="1 2">DSM 18167</strain>
    </source>
</reference>
<evidence type="ECO:0000313" key="2">
    <source>
        <dbReference type="Proteomes" id="UP000182178"/>
    </source>
</evidence>
<protein>
    <recommendedName>
        <fullName evidence="3">Glutathione S-transferase</fullName>
    </recommendedName>
</protein>
<organism evidence="1 2">
    <name type="scientific">Chelatococcus sambhunathii</name>
    <dbReference type="NCBI Taxonomy" id="363953"/>
    <lineage>
        <taxon>Bacteria</taxon>
        <taxon>Pseudomonadati</taxon>
        <taxon>Pseudomonadota</taxon>
        <taxon>Alphaproteobacteria</taxon>
        <taxon>Hyphomicrobiales</taxon>
        <taxon>Chelatococcaceae</taxon>
        <taxon>Chelatococcus</taxon>
    </lineage>
</organism>
<sequence length="55" mass="6342">MARNLSGKVPTALLDGSALYDFRFADKDWHRPHPTLARWYATFAERPSMQASRPH</sequence>
<dbReference type="SUPFAM" id="SSF47616">
    <property type="entry name" value="GST C-terminal domain-like"/>
    <property type="match status" value="1"/>
</dbReference>